<evidence type="ECO:0000256" key="1">
    <source>
        <dbReference type="SAM" id="MobiDB-lite"/>
    </source>
</evidence>
<dbReference type="AlphaFoldDB" id="A0AA38X639"/>
<feature type="region of interest" description="Disordered" evidence="1">
    <location>
        <begin position="182"/>
        <end position="201"/>
    </location>
</feature>
<sequence>MDQPGFPPLWDEDEQQQLPQGGRAIDTSYPEQDFRYGGQPRAPVLNPGPGQPHATFPLQQQALPQFLERQSHFNLSQSYPQAFFSQNHTLHSALSSILSHPDVRAHRDSICFYLRLPPILYAELYRSQTPLPVHQELTTFLSQQHGELPADLWALIDLLREQPDFQQAQAYVIDVITTQVPRQNPAHTPGGSSVRGGPALGLSRATSPIQFHISSPVPGQGQTTASTPLSTTNPRSKSQSPFHRTKGRAPRGERYKCPYTNCKHEPFRNAGNFNNHMRSAHFESPYRNQHPSNFLIPEASPQPSIQGDAPSSSATTASDSPVAYRRQSQDYGSADLAAAFGRDRFANIGESAYPSTIDDEFQASIAPGATTEDSGQSLPHFSPEEAGHVGFGEFQRLEEQLWDQRRKK</sequence>
<protein>
    <submittedName>
        <fullName evidence="2">Uncharacterized protein</fullName>
    </submittedName>
</protein>
<evidence type="ECO:0000313" key="2">
    <source>
        <dbReference type="EMBL" id="KAJ9607473.1"/>
    </source>
</evidence>
<proteinExistence type="predicted"/>
<gene>
    <name evidence="2" type="ORF">H2200_007551</name>
</gene>
<name>A0AA38X639_9EURO</name>
<feature type="compositionally biased region" description="Polar residues" evidence="1">
    <location>
        <begin position="220"/>
        <end position="242"/>
    </location>
</feature>
<feature type="region of interest" description="Disordered" evidence="1">
    <location>
        <begin position="283"/>
        <end position="326"/>
    </location>
</feature>
<reference evidence="2" key="1">
    <citation type="submission" date="2022-10" db="EMBL/GenBank/DDBJ databases">
        <title>Culturing micro-colonial fungi from biological soil crusts in the Mojave desert and describing Neophaeococcomyces mojavensis, and introducing the new genera and species Taxawa tesnikishii.</title>
        <authorList>
            <person name="Kurbessoian T."/>
            <person name="Stajich J.E."/>
        </authorList>
    </citation>
    <scope>NUCLEOTIDE SEQUENCE</scope>
    <source>
        <strain evidence="2">TK_41</strain>
    </source>
</reference>
<accession>A0AA38X639</accession>
<evidence type="ECO:0000313" key="3">
    <source>
        <dbReference type="Proteomes" id="UP001172673"/>
    </source>
</evidence>
<feature type="region of interest" description="Disordered" evidence="1">
    <location>
        <begin position="1"/>
        <end position="53"/>
    </location>
</feature>
<organism evidence="2 3">
    <name type="scientific">Cladophialophora chaetospira</name>
    <dbReference type="NCBI Taxonomy" id="386627"/>
    <lineage>
        <taxon>Eukaryota</taxon>
        <taxon>Fungi</taxon>
        <taxon>Dikarya</taxon>
        <taxon>Ascomycota</taxon>
        <taxon>Pezizomycotina</taxon>
        <taxon>Eurotiomycetes</taxon>
        <taxon>Chaetothyriomycetidae</taxon>
        <taxon>Chaetothyriales</taxon>
        <taxon>Herpotrichiellaceae</taxon>
        <taxon>Cladophialophora</taxon>
    </lineage>
</organism>
<feature type="region of interest" description="Disordered" evidence="1">
    <location>
        <begin position="363"/>
        <end position="387"/>
    </location>
</feature>
<keyword evidence="3" id="KW-1185">Reference proteome</keyword>
<feature type="compositionally biased region" description="Low complexity" evidence="1">
    <location>
        <begin position="308"/>
        <end position="321"/>
    </location>
</feature>
<feature type="region of interest" description="Disordered" evidence="1">
    <location>
        <begin position="211"/>
        <end position="255"/>
    </location>
</feature>
<dbReference type="Proteomes" id="UP001172673">
    <property type="component" value="Unassembled WGS sequence"/>
</dbReference>
<dbReference type="EMBL" id="JAPDRK010000011">
    <property type="protein sequence ID" value="KAJ9607473.1"/>
    <property type="molecule type" value="Genomic_DNA"/>
</dbReference>
<comment type="caution">
    <text evidence="2">The sequence shown here is derived from an EMBL/GenBank/DDBJ whole genome shotgun (WGS) entry which is preliminary data.</text>
</comment>